<keyword evidence="2" id="KW-0378">Hydrolase</keyword>
<evidence type="ECO:0000313" key="2">
    <source>
        <dbReference type="EMBL" id="MEN2745620.1"/>
    </source>
</evidence>
<dbReference type="SUPFAM" id="SSF56784">
    <property type="entry name" value="HAD-like"/>
    <property type="match status" value="1"/>
</dbReference>
<comment type="caution">
    <text evidence="2">The sequence shown here is derived from an EMBL/GenBank/DDBJ whole genome shotgun (WGS) entry which is preliminary data.</text>
</comment>
<comment type="similarity">
    <text evidence="1">Belongs to the HAD-like hydrolase superfamily.</text>
</comment>
<dbReference type="NCBIfam" id="TIGR01460">
    <property type="entry name" value="HAD-SF-IIA"/>
    <property type="match status" value="1"/>
</dbReference>
<dbReference type="EMBL" id="JBDFRB010000015">
    <property type="protein sequence ID" value="MEN2745620.1"/>
    <property type="molecule type" value="Genomic_DNA"/>
</dbReference>
<proteinExistence type="inferred from homology"/>
<dbReference type="Pfam" id="PF13344">
    <property type="entry name" value="Hydrolase_6"/>
    <property type="match status" value="1"/>
</dbReference>
<dbReference type="Gene3D" id="3.40.50.1000">
    <property type="entry name" value="HAD superfamily/HAD-like"/>
    <property type="match status" value="2"/>
</dbReference>
<dbReference type="GO" id="GO:0016787">
    <property type="term" value="F:hydrolase activity"/>
    <property type="evidence" value="ECO:0007669"/>
    <property type="project" value="UniProtKB-KW"/>
</dbReference>
<dbReference type="InterPro" id="IPR006357">
    <property type="entry name" value="HAD-SF_hydro_IIA"/>
</dbReference>
<sequence length="280" mass="30244">MTSAALDSLISRPLRAYDGYLFDLDGTVYLGNELLPGAYELITGLRREGRETLFLSNNPTRDPQMYADKLTGLGLPTSPDRVVNPVVTMSAWLSREMPGASVFVIGEEPLRRAILDAGLRLSEDPREIDVVVASYDRGFDYRKLQIAFDALWQHRRARLVATNPDAYCPMPEGRGEPDAAAVIAAIEASTGVTCEVNVGKPSALMLRTALDLLGLPGESCLMVGDRLHTDIAMAADAGIDSALVLTGESTAEMAALLPPERQPTFVLPRIDALLEPFAGT</sequence>
<accession>A0ABU9X2E3</accession>
<dbReference type="Pfam" id="PF13242">
    <property type="entry name" value="Hydrolase_like"/>
    <property type="match status" value="1"/>
</dbReference>
<dbReference type="InterPro" id="IPR023214">
    <property type="entry name" value="HAD_sf"/>
</dbReference>
<dbReference type="PANTHER" id="PTHR19288">
    <property type="entry name" value="4-NITROPHENYLPHOSPHATASE-RELATED"/>
    <property type="match status" value="1"/>
</dbReference>
<dbReference type="RefSeq" id="WP_345886099.1">
    <property type="nucleotide sequence ID" value="NZ_JBDFRB010000015.1"/>
</dbReference>
<dbReference type="PIRSF" id="PIRSF000915">
    <property type="entry name" value="PGP-type_phosphatase"/>
    <property type="match status" value="1"/>
</dbReference>
<evidence type="ECO:0000313" key="3">
    <source>
        <dbReference type="Proteomes" id="UP001422074"/>
    </source>
</evidence>
<keyword evidence="3" id="KW-1185">Reference proteome</keyword>
<dbReference type="PANTHER" id="PTHR19288:SF46">
    <property type="entry name" value="HALOACID DEHALOGENASE-LIKE HYDROLASE DOMAIN-CONTAINING PROTEIN 2"/>
    <property type="match status" value="1"/>
</dbReference>
<protein>
    <submittedName>
        <fullName evidence="2">HAD-IIA family hydrolase</fullName>
    </submittedName>
</protein>
<gene>
    <name evidence="2" type="ORF">ABCQ75_13920</name>
</gene>
<organism evidence="2 3">
    <name type="scientific">Sinomonas halotolerans</name>
    <dbReference type="NCBI Taxonomy" id="1644133"/>
    <lineage>
        <taxon>Bacteria</taxon>
        <taxon>Bacillati</taxon>
        <taxon>Actinomycetota</taxon>
        <taxon>Actinomycetes</taxon>
        <taxon>Micrococcales</taxon>
        <taxon>Micrococcaceae</taxon>
        <taxon>Sinomonas</taxon>
    </lineage>
</organism>
<reference evidence="2 3" key="1">
    <citation type="submission" date="2024-05" db="EMBL/GenBank/DDBJ databases">
        <title>Sinomonas sp. nov., isolated from a waste landfill.</title>
        <authorList>
            <person name="Zhao Y."/>
        </authorList>
    </citation>
    <scope>NUCLEOTIDE SEQUENCE [LARGE SCALE GENOMIC DNA]</scope>
    <source>
        <strain evidence="2 3">CCTCC AB2014300</strain>
    </source>
</reference>
<evidence type="ECO:0000256" key="1">
    <source>
        <dbReference type="PIRNR" id="PIRNR000915"/>
    </source>
</evidence>
<dbReference type="InterPro" id="IPR036412">
    <property type="entry name" value="HAD-like_sf"/>
</dbReference>
<name>A0ABU9X2E3_9MICC</name>
<dbReference type="Proteomes" id="UP001422074">
    <property type="component" value="Unassembled WGS sequence"/>
</dbReference>